<feature type="transmembrane region" description="Helical" evidence="7">
    <location>
        <begin position="141"/>
        <end position="168"/>
    </location>
</feature>
<dbReference type="InterPro" id="IPR002293">
    <property type="entry name" value="AA/rel_permease1"/>
</dbReference>
<reference evidence="8 9" key="1">
    <citation type="submission" date="2024-07" db="EMBL/GenBank/DDBJ databases">
        <title>Section-level genome sequencing and comparative genomics of Aspergillus sections Usti and Cavernicolus.</title>
        <authorList>
            <consortium name="Lawrence Berkeley National Laboratory"/>
            <person name="Nybo J.L."/>
            <person name="Vesth T.C."/>
            <person name="Theobald S."/>
            <person name="Frisvad J.C."/>
            <person name="Larsen T.O."/>
            <person name="Kjaerboelling I."/>
            <person name="Rothschild-Mancinelli K."/>
            <person name="Lyhne E.K."/>
            <person name="Kogle M.E."/>
            <person name="Barry K."/>
            <person name="Clum A."/>
            <person name="Na H."/>
            <person name="Ledsgaard L."/>
            <person name="Lin J."/>
            <person name="Lipzen A."/>
            <person name="Kuo A."/>
            <person name="Riley R."/>
            <person name="Mondo S."/>
            <person name="Labutti K."/>
            <person name="Haridas S."/>
            <person name="Pangalinan J."/>
            <person name="Salamov A.A."/>
            <person name="Simmons B.A."/>
            <person name="Magnuson J.K."/>
            <person name="Chen J."/>
            <person name="Drula E."/>
            <person name="Henrissat B."/>
            <person name="Wiebenga A."/>
            <person name="Lubbers R.J."/>
            <person name="Gomes A.C."/>
            <person name="Makela M.R."/>
            <person name="Stajich J."/>
            <person name="Grigoriev I.V."/>
            <person name="Mortensen U.H."/>
            <person name="De Vries R.P."/>
            <person name="Baker S.E."/>
            <person name="Andersen M.R."/>
        </authorList>
    </citation>
    <scope>NUCLEOTIDE SEQUENCE [LARGE SCALE GENOMIC DNA]</scope>
    <source>
        <strain evidence="8 9">CBS 123904</strain>
    </source>
</reference>
<keyword evidence="4 7" id="KW-1133">Transmembrane helix</keyword>
<keyword evidence="2" id="KW-0813">Transport</keyword>
<dbReference type="PANTHER" id="PTHR45649">
    <property type="entry name" value="AMINO-ACID PERMEASE BAT1"/>
    <property type="match status" value="1"/>
</dbReference>
<protein>
    <submittedName>
        <fullName evidence="8">Amino acid permease-domain-containing protein</fullName>
    </submittedName>
</protein>
<organism evidence="8 9">
    <name type="scientific">Aspergillus pseudoustus</name>
    <dbReference type="NCBI Taxonomy" id="1810923"/>
    <lineage>
        <taxon>Eukaryota</taxon>
        <taxon>Fungi</taxon>
        <taxon>Dikarya</taxon>
        <taxon>Ascomycota</taxon>
        <taxon>Pezizomycotina</taxon>
        <taxon>Eurotiomycetes</taxon>
        <taxon>Eurotiomycetidae</taxon>
        <taxon>Eurotiales</taxon>
        <taxon>Aspergillaceae</taxon>
        <taxon>Aspergillus</taxon>
        <taxon>Aspergillus subgen. Nidulantes</taxon>
    </lineage>
</organism>
<dbReference type="Gene3D" id="1.20.1740.10">
    <property type="entry name" value="Amino acid/polyamine transporter I"/>
    <property type="match status" value="1"/>
</dbReference>
<feature type="transmembrane region" description="Helical" evidence="7">
    <location>
        <begin position="212"/>
        <end position="235"/>
    </location>
</feature>
<comment type="caution">
    <text evidence="8">The sequence shown here is derived from an EMBL/GenBank/DDBJ whole genome shotgun (WGS) entry which is preliminary data.</text>
</comment>
<dbReference type="Proteomes" id="UP001610446">
    <property type="component" value="Unassembled WGS sequence"/>
</dbReference>
<evidence type="ECO:0000256" key="3">
    <source>
        <dbReference type="ARBA" id="ARBA00022692"/>
    </source>
</evidence>
<feature type="transmembrane region" description="Helical" evidence="7">
    <location>
        <begin position="289"/>
        <end position="312"/>
    </location>
</feature>
<feature type="transmembrane region" description="Helical" evidence="7">
    <location>
        <begin position="255"/>
        <end position="277"/>
    </location>
</feature>
<dbReference type="Pfam" id="PF13520">
    <property type="entry name" value="AA_permease_2"/>
    <property type="match status" value="1"/>
</dbReference>
<evidence type="ECO:0000256" key="1">
    <source>
        <dbReference type="ARBA" id="ARBA00004141"/>
    </source>
</evidence>
<proteinExistence type="predicted"/>
<feature type="region of interest" description="Disordered" evidence="6">
    <location>
        <begin position="21"/>
        <end position="43"/>
    </location>
</feature>
<evidence type="ECO:0000256" key="4">
    <source>
        <dbReference type="ARBA" id="ARBA00022989"/>
    </source>
</evidence>
<evidence type="ECO:0000313" key="8">
    <source>
        <dbReference type="EMBL" id="KAL2849838.1"/>
    </source>
</evidence>
<feature type="transmembrane region" description="Helical" evidence="7">
    <location>
        <begin position="180"/>
        <end position="200"/>
    </location>
</feature>
<gene>
    <name evidence="8" type="ORF">BJY01DRAFT_245776</name>
</gene>
<comment type="subcellular location">
    <subcellularLocation>
        <location evidence="1">Membrane</location>
        <topology evidence="1">Multi-pass membrane protein</topology>
    </subcellularLocation>
</comment>
<name>A0ABR4KF28_9EURO</name>
<dbReference type="EMBL" id="JBFXLU010000041">
    <property type="protein sequence ID" value="KAL2849838.1"/>
    <property type="molecule type" value="Genomic_DNA"/>
</dbReference>
<keyword evidence="3 7" id="KW-0812">Transmembrane</keyword>
<feature type="transmembrane region" description="Helical" evidence="7">
    <location>
        <begin position="389"/>
        <end position="411"/>
    </location>
</feature>
<evidence type="ECO:0000256" key="2">
    <source>
        <dbReference type="ARBA" id="ARBA00022448"/>
    </source>
</evidence>
<evidence type="ECO:0000256" key="5">
    <source>
        <dbReference type="ARBA" id="ARBA00023136"/>
    </source>
</evidence>
<sequence length="521" mass="57423">MSNADRVDIAPQKRSLEKLEDLELPSPSSFTPEDGDAIPGPTADAIHPPKLDRTISWIGAVGLAFTISNSWMSYAATFGPALVYGGGVTVLFAPIVAITAQWIVLLGVCEMASAIPSSGGCYHFTYFLAPKKTRKFASFTVGIINLLGFWIGGVSGMIYTTISVYGIVAFWVEDFAPTQWQVYLGFVGIILLSLIPIFTLSQRHTKYLTTACLILSLFCLVFFIITLLAMGRGHYAPSNLVAHRNLSGWSNPTGWLLSITLGEYSFSATGTVVHLAEEVPRPRRDIPRAINVTMAIGVATAIAFTIVLLGGIRDLDAVQNAWIPILEIFYQATGSKAVASLLQACLAGLYFTTVSTQWVSVSRISWTLARDNALPFSRLFSQISPTRKFPVRATLLSASFCITFGLIYIASSTAFNSVVNMATLLQNVAYTVPQGIMAFQARRGKLSTEREFSLDLGGRRRTRRRRRGLLLGYVVNSFAWIRGDSRSFPRHPRYVHRPPRQIPGPEDAPLRLYDHVHCRYH</sequence>
<feature type="transmembrane region" description="Helical" evidence="7">
    <location>
        <begin position="55"/>
        <end position="74"/>
    </location>
</feature>
<keyword evidence="5 7" id="KW-0472">Membrane</keyword>
<evidence type="ECO:0000256" key="6">
    <source>
        <dbReference type="SAM" id="MobiDB-lite"/>
    </source>
</evidence>
<keyword evidence="9" id="KW-1185">Reference proteome</keyword>
<feature type="transmembrane region" description="Helical" evidence="7">
    <location>
        <begin position="81"/>
        <end position="105"/>
    </location>
</feature>
<evidence type="ECO:0000256" key="7">
    <source>
        <dbReference type="SAM" id="Phobius"/>
    </source>
</evidence>
<accession>A0ABR4KF28</accession>
<evidence type="ECO:0000313" key="9">
    <source>
        <dbReference type="Proteomes" id="UP001610446"/>
    </source>
</evidence>
<dbReference type="PANTHER" id="PTHR45649:SF11">
    <property type="entry name" value="TRANSPORTER, PUTATIVE (EUROFUNG)-RELATED"/>
    <property type="match status" value="1"/>
</dbReference>